<dbReference type="SUPFAM" id="SSF54909">
    <property type="entry name" value="Dimeric alpha+beta barrel"/>
    <property type="match status" value="1"/>
</dbReference>
<protein>
    <recommendedName>
        <fullName evidence="3">Antibiotic biosynthesis monooxygenase</fullName>
    </recommendedName>
</protein>
<name>A0A1H3SQ50_9RHOB</name>
<keyword evidence="2" id="KW-1185">Reference proteome</keyword>
<dbReference type="AlphaFoldDB" id="A0A1H3SQ50"/>
<organism evidence="1 2">
    <name type="scientific">Jannaschia faecimaris</name>
    <dbReference type="NCBI Taxonomy" id="1244108"/>
    <lineage>
        <taxon>Bacteria</taxon>
        <taxon>Pseudomonadati</taxon>
        <taxon>Pseudomonadota</taxon>
        <taxon>Alphaproteobacteria</taxon>
        <taxon>Rhodobacterales</taxon>
        <taxon>Roseobacteraceae</taxon>
        <taxon>Jannaschia</taxon>
    </lineage>
</organism>
<dbReference type="RefSeq" id="WP_092646783.1">
    <property type="nucleotide sequence ID" value="NZ_FNPX01000013.1"/>
</dbReference>
<evidence type="ECO:0000313" key="2">
    <source>
        <dbReference type="Proteomes" id="UP000198914"/>
    </source>
</evidence>
<dbReference type="Proteomes" id="UP000198914">
    <property type="component" value="Unassembled WGS sequence"/>
</dbReference>
<evidence type="ECO:0008006" key="3">
    <source>
        <dbReference type="Google" id="ProtNLM"/>
    </source>
</evidence>
<dbReference type="STRING" id="1244108.SAMN05444004_11322"/>
<dbReference type="OrthoDB" id="1453400at2"/>
<sequence>MPKHIIETVMFKLNEGVTREDFAQAAQSMSAYVTGCAGFIARRLSCEEDGTWIEHIEWTDMDAAKAAAAGLGTDPGNAECLSAIDGSSVKMSHSELEISVN</sequence>
<dbReference type="EMBL" id="FNPX01000013">
    <property type="protein sequence ID" value="SDZ40054.1"/>
    <property type="molecule type" value="Genomic_DNA"/>
</dbReference>
<proteinExistence type="predicted"/>
<accession>A0A1H3SQ50</accession>
<gene>
    <name evidence="1" type="ORF">SAMN05444004_11322</name>
</gene>
<evidence type="ECO:0000313" key="1">
    <source>
        <dbReference type="EMBL" id="SDZ40054.1"/>
    </source>
</evidence>
<reference evidence="2" key="1">
    <citation type="submission" date="2016-10" db="EMBL/GenBank/DDBJ databases">
        <authorList>
            <person name="Varghese N."/>
            <person name="Submissions S."/>
        </authorList>
    </citation>
    <scope>NUCLEOTIDE SEQUENCE [LARGE SCALE GENOMIC DNA]</scope>
    <source>
        <strain evidence="2">DSM 100420</strain>
    </source>
</reference>
<dbReference type="InterPro" id="IPR011008">
    <property type="entry name" value="Dimeric_a/b-barrel"/>
</dbReference>
<dbReference type="Gene3D" id="3.30.70.100">
    <property type="match status" value="1"/>
</dbReference>